<dbReference type="ExpressionAtlas" id="M8D012">
    <property type="expression patterns" value="baseline"/>
</dbReference>
<sequence length="661" mass="75240">MGISGAVEWWEEWQLRILVLASLLVQWLLFLSAAMRKFAIPSWFRSTIWLAYQGSDALAVYALANLFSRQRRQDCTSGQGNSILEVVWAPVLLVHLGGQDIISAYNIEDNELWTRHALVAVSQITVAIYVFCKSWPGGDKRLLQAAIMFFIPGVLKCLEKPVVLKNASINSLVSSSKPPPTETYQFTLDDGRIYDDINILENYVQVVGKYFHENPDPDKQGNITHPSHLFVDLASSYGDRFDVLSLFMPLDGEEAYDLLQEGLSNMFNLFYTKETWSTPSSGHMRHPWQLYWGLLLRYTSLYLPWAAIGLFHNCHREAYNDYDVKCKDLLDHRWCMKPCYSSVAITKLVLEYVKKGWEDEINDVDSYWKFNDNRGQWTLQGKCEQDLIWSLREPFDKTVILWHIATDFCFYTSVDHQCAPIQCNEGIAPGQGHGCAAWCGISPYHERAVRCREMSSYMMHLLFINPEMLLPGTRRNLFMSANAELENILMNDKPSVEAILKGDKPSLQDILRGNKSLIQFLKGKKPSHKEIKRGLVEIIITKMKTREVPSDVEKNPAEEGFINDAWKISEALSALGDENKMWEVIEGVWVEMLCFSASRCRGYLHAKSLGTGGELLTYVWLLLSHMGMETLPERMQRTEFSSGGGNGSSYASTPHTGEGIV</sequence>
<evidence type="ECO:0000256" key="2">
    <source>
        <dbReference type="SAM" id="Phobius"/>
    </source>
</evidence>
<evidence type="ECO:0000256" key="1">
    <source>
        <dbReference type="SAM" id="MobiDB-lite"/>
    </source>
</evidence>
<name>M8D012_AEGTA</name>
<protein>
    <recommendedName>
        <fullName evidence="3">DUF4220 domain-containing protein</fullName>
    </recommendedName>
</protein>
<feature type="domain" description="DUF4220" evidence="3">
    <location>
        <begin position="49"/>
        <end position="316"/>
    </location>
</feature>
<feature type="region of interest" description="Disordered" evidence="1">
    <location>
        <begin position="638"/>
        <end position="661"/>
    </location>
</feature>
<keyword evidence="2" id="KW-0472">Membrane</keyword>
<dbReference type="PANTHER" id="PTHR31325">
    <property type="entry name" value="OS01G0798800 PROTEIN-RELATED"/>
    <property type="match status" value="1"/>
</dbReference>
<proteinExistence type="predicted"/>
<keyword evidence="2" id="KW-0812">Transmembrane</keyword>
<organism evidence="4">
    <name type="scientific">Aegilops tauschii</name>
    <name type="common">Tausch's goatgrass</name>
    <name type="synonym">Aegilops squarrosa</name>
    <dbReference type="NCBI Taxonomy" id="37682"/>
    <lineage>
        <taxon>Eukaryota</taxon>
        <taxon>Viridiplantae</taxon>
        <taxon>Streptophyta</taxon>
        <taxon>Embryophyta</taxon>
        <taxon>Tracheophyta</taxon>
        <taxon>Spermatophyta</taxon>
        <taxon>Magnoliopsida</taxon>
        <taxon>Liliopsida</taxon>
        <taxon>Poales</taxon>
        <taxon>Poaceae</taxon>
        <taxon>BOP clade</taxon>
        <taxon>Pooideae</taxon>
        <taxon>Triticodae</taxon>
        <taxon>Triticeae</taxon>
        <taxon>Triticinae</taxon>
        <taxon>Aegilops</taxon>
    </lineage>
</organism>
<dbReference type="Pfam" id="PF13968">
    <property type="entry name" value="DUF4220"/>
    <property type="match status" value="1"/>
</dbReference>
<dbReference type="AlphaFoldDB" id="M8D012"/>
<evidence type="ECO:0000259" key="3">
    <source>
        <dbReference type="Pfam" id="PF13968"/>
    </source>
</evidence>
<dbReference type="Pfam" id="PF04578">
    <property type="entry name" value="DUF594"/>
    <property type="match status" value="1"/>
</dbReference>
<dbReference type="EnsemblPlants" id="EMT29496">
    <property type="protein sequence ID" value="EMT29496"/>
    <property type="gene ID" value="F775_03320"/>
</dbReference>
<reference evidence="4" key="1">
    <citation type="submission" date="2015-06" db="UniProtKB">
        <authorList>
            <consortium name="EnsemblPlants"/>
        </authorList>
    </citation>
    <scope>IDENTIFICATION</scope>
</reference>
<dbReference type="InterPro" id="IPR025315">
    <property type="entry name" value="DUF4220"/>
</dbReference>
<accession>M8D012</accession>
<keyword evidence="2" id="KW-1133">Transmembrane helix</keyword>
<feature type="transmembrane region" description="Helical" evidence="2">
    <location>
        <begin position="15"/>
        <end position="35"/>
    </location>
</feature>
<dbReference type="InterPro" id="IPR007658">
    <property type="entry name" value="DUF594"/>
</dbReference>
<evidence type="ECO:0000313" key="4">
    <source>
        <dbReference type="EnsemblPlants" id="EMT29496"/>
    </source>
</evidence>